<evidence type="ECO:0000259" key="1">
    <source>
        <dbReference type="Pfam" id="PF13439"/>
    </source>
</evidence>
<dbReference type="Pfam" id="PF13439">
    <property type="entry name" value="Glyco_transf_4"/>
    <property type="match status" value="1"/>
</dbReference>
<organism evidence="2 3">
    <name type="scientific">Desulfosarcina alkanivorans</name>
    <dbReference type="NCBI Taxonomy" id="571177"/>
    <lineage>
        <taxon>Bacteria</taxon>
        <taxon>Pseudomonadati</taxon>
        <taxon>Thermodesulfobacteriota</taxon>
        <taxon>Desulfobacteria</taxon>
        <taxon>Desulfobacterales</taxon>
        <taxon>Desulfosarcinaceae</taxon>
        <taxon>Desulfosarcina</taxon>
    </lineage>
</organism>
<proteinExistence type="predicted"/>
<dbReference type="GO" id="GO:0016757">
    <property type="term" value="F:glycosyltransferase activity"/>
    <property type="evidence" value="ECO:0007669"/>
    <property type="project" value="UniProtKB-ARBA"/>
</dbReference>
<dbReference type="CDD" id="cd03801">
    <property type="entry name" value="GT4_PimA-like"/>
    <property type="match status" value="1"/>
</dbReference>
<evidence type="ECO:0000313" key="2">
    <source>
        <dbReference type="EMBL" id="BBO67120.1"/>
    </source>
</evidence>
<reference evidence="2 3" key="1">
    <citation type="submission" date="2019-11" db="EMBL/GenBank/DDBJ databases">
        <title>Comparative genomics of hydrocarbon-degrading Desulfosarcina strains.</title>
        <authorList>
            <person name="Watanabe M."/>
            <person name="Kojima H."/>
            <person name="Fukui M."/>
        </authorList>
    </citation>
    <scope>NUCLEOTIDE SEQUENCE [LARGE SCALE GENOMIC DNA]</scope>
    <source>
        <strain evidence="2 3">PL12</strain>
    </source>
</reference>
<dbReference type="Pfam" id="PF13692">
    <property type="entry name" value="Glyco_trans_1_4"/>
    <property type="match status" value="1"/>
</dbReference>
<dbReference type="OrthoDB" id="9775208at2"/>
<dbReference type="PANTHER" id="PTHR45871:SF1">
    <property type="entry name" value="PHOSPHATIDYLINOSITOL N-ACETYLGLUCOSAMINYLTRANSFERASE SUBUNIT A"/>
    <property type="match status" value="1"/>
</dbReference>
<dbReference type="RefSeq" id="WP_155315409.1">
    <property type="nucleotide sequence ID" value="NZ_AP021874.1"/>
</dbReference>
<dbReference type="Proteomes" id="UP000427906">
    <property type="component" value="Chromosome"/>
</dbReference>
<dbReference type="InterPro" id="IPR028098">
    <property type="entry name" value="Glyco_trans_4-like_N"/>
</dbReference>
<gene>
    <name evidence="2" type="ORF">DSCA_10500</name>
</gene>
<dbReference type="EMBL" id="AP021874">
    <property type="protein sequence ID" value="BBO67120.1"/>
    <property type="molecule type" value="Genomic_DNA"/>
</dbReference>
<dbReference type="AlphaFoldDB" id="A0A5K7YGB4"/>
<keyword evidence="2" id="KW-0378">Hydrolase</keyword>
<sequence>MNRHQHRPLKILHVLSQRPDATGSGIYLQAMLREASDRGHTNFLLAGVPSGWSQRLDGIDDDRCRFVTFSSDAIAYPIAGMSDVMPYESTRFRDLSPDDLKAYETAFARGIRAAAVTFRPDLIHSHHLWILTALGRHLLPDIPMVTTCHGTDLRQFQTCPHLQGQVLAGCRGLDAVMALSAEQKEEIVQRYGLLPEKVHVIGAGYDSRRFVQSTKPDPQPVQLIYAGKLCRAKGVPWLLRALSTIEAPDWHLNLVGGGSGEEQARCLRLAERLGDRVTVYGAVSQPRLAEIMARSHLFVLSSFFEGLPLVMLEALASGCRVVATRLPGVTAVMDGLDTDAIDLVRPPRLRNVDQPLPEDEGRFQADLKQALVRQIIAAGRQPQIDLRPVAERIAAFSWGGIFDRVQAVYDAVGG</sequence>
<dbReference type="KEGG" id="dalk:DSCA_10500"/>
<feature type="domain" description="Glycosyltransferase subfamily 4-like N-terminal" evidence="1">
    <location>
        <begin position="96"/>
        <end position="208"/>
    </location>
</feature>
<dbReference type="SUPFAM" id="SSF53756">
    <property type="entry name" value="UDP-Glycosyltransferase/glycogen phosphorylase"/>
    <property type="match status" value="1"/>
</dbReference>
<accession>A0A5K7YGB4</accession>
<dbReference type="Gene3D" id="3.40.50.2000">
    <property type="entry name" value="Glycogen Phosphorylase B"/>
    <property type="match status" value="2"/>
</dbReference>
<dbReference type="GO" id="GO:0016787">
    <property type="term" value="F:hydrolase activity"/>
    <property type="evidence" value="ECO:0007669"/>
    <property type="project" value="UniProtKB-KW"/>
</dbReference>
<protein>
    <submittedName>
        <fullName evidence="2">Glycoside hydrolase</fullName>
    </submittedName>
</protein>
<evidence type="ECO:0000313" key="3">
    <source>
        <dbReference type="Proteomes" id="UP000427906"/>
    </source>
</evidence>
<dbReference type="PANTHER" id="PTHR45871">
    <property type="entry name" value="N-ACETYLGLUCOSAMINYL-PHOSPHATIDYLINOSITOL BIOSYNTHETIC PROTEIN"/>
    <property type="match status" value="1"/>
</dbReference>
<keyword evidence="3" id="KW-1185">Reference proteome</keyword>
<name>A0A5K7YGB4_9BACT</name>